<dbReference type="OrthoDB" id="1433458at2"/>
<protein>
    <submittedName>
        <fullName evidence="1">Uncharacterized protein</fullName>
    </submittedName>
</protein>
<dbReference type="EMBL" id="BJYS01000002">
    <property type="protein sequence ID" value="GEO02780.1"/>
    <property type="molecule type" value="Genomic_DNA"/>
</dbReference>
<evidence type="ECO:0000313" key="2">
    <source>
        <dbReference type="Proteomes" id="UP000321532"/>
    </source>
</evidence>
<sequence>MIRILYLFLITVLFSSCSEQKEVYEYYRFGKQITPSGKFVIYDYARYGPMAFSSDISNTELFRIDEEFKEGEGQEIDGSIS</sequence>
<comment type="caution">
    <text evidence="1">The sequence shown here is derived from an EMBL/GenBank/DDBJ whole genome shotgun (WGS) entry which is preliminary data.</text>
</comment>
<reference evidence="1 2" key="1">
    <citation type="submission" date="2019-07" db="EMBL/GenBank/DDBJ databases">
        <title>Whole genome shotgun sequence of Adhaeribacter aerolatus NBRC 106133.</title>
        <authorList>
            <person name="Hosoyama A."/>
            <person name="Uohara A."/>
            <person name="Ohji S."/>
            <person name="Ichikawa N."/>
        </authorList>
    </citation>
    <scope>NUCLEOTIDE SEQUENCE [LARGE SCALE GENOMIC DNA]</scope>
    <source>
        <strain evidence="1 2">NBRC 106133</strain>
    </source>
</reference>
<name>A0A512ASW5_9BACT</name>
<accession>A0A512ASW5</accession>
<evidence type="ECO:0000313" key="1">
    <source>
        <dbReference type="EMBL" id="GEO02780.1"/>
    </source>
</evidence>
<proteinExistence type="predicted"/>
<dbReference type="PROSITE" id="PS51257">
    <property type="entry name" value="PROKAR_LIPOPROTEIN"/>
    <property type="match status" value="1"/>
</dbReference>
<keyword evidence="2" id="KW-1185">Reference proteome</keyword>
<dbReference type="Proteomes" id="UP000321532">
    <property type="component" value="Unassembled WGS sequence"/>
</dbReference>
<gene>
    <name evidence="1" type="ORF">AAE02nite_04440</name>
</gene>
<organism evidence="1 2">
    <name type="scientific">Adhaeribacter aerolatus</name>
    <dbReference type="NCBI Taxonomy" id="670289"/>
    <lineage>
        <taxon>Bacteria</taxon>
        <taxon>Pseudomonadati</taxon>
        <taxon>Bacteroidota</taxon>
        <taxon>Cytophagia</taxon>
        <taxon>Cytophagales</taxon>
        <taxon>Hymenobacteraceae</taxon>
        <taxon>Adhaeribacter</taxon>
    </lineage>
</organism>
<dbReference type="RefSeq" id="WP_146894824.1">
    <property type="nucleotide sequence ID" value="NZ_BJYS01000002.1"/>
</dbReference>
<dbReference type="AlphaFoldDB" id="A0A512ASW5"/>